<protein>
    <submittedName>
        <fullName evidence="1">Uncharacterized protein</fullName>
    </submittedName>
</protein>
<reference evidence="1" key="1">
    <citation type="submission" date="2023-10" db="EMBL/GenBank/DDBJ databases">
        <authorList>
            <person name="Rodriguez Cubillos JULIANA M."/>
            <person name="De Vega J."/>
        </authorList>
    </citation>
    <scope>NUCLEOTIDE SEQUENCE</scope>
</reference>
<dbReference type="Proteomes" id="UP001177021">
    <property type="component" value="Unassembled WGS sequence"/>
</dbReference>
<name>A0ACB0KAT1_TRIPR</name>
<evidence type="ECO:0000313" key="1">
    <source>
        <dbReference type="EMBL" id="CAJ2653401.1"/>
    </source>
</evidence>
<evidence type="ECO:0000313" key="2">
    <source>
        <dbReference type="Proteomes" id="UP001177021"/>
    </source>
</evidence>
<sequence>MMDKHGYVNARLTSFLEKDNSFLTPWSWDPKACENGTSSTKEKEYITFPPGSYFSYGDEIIDRKNEFSFSSKEDPIRDLPHKSRSLKSDILPLSQRTPNFNHNKQQQTHTRCWVRILGLPQEYWRPKILFSIAGGVGVPICLDERTSDRSSGFGHYARVLVEIDLSKKLYHQILVQRVGYSFTVNLKFENLPSFCSFCQCIGHTLEECTTRHMISFRNQSSKELNQ</sequence>
<keyword evidence="2" id="KW-1185">Reference proteome</keyword>
<accession>A0ACB0KAT1</accession>
<proteinExistence type="predicted"/>
<comment type="caution">
    <text evidence="1">The sequence shown here is derived from an EMBL/GenBank/DDBJ whole genome shotgun (WGS) entry which is preliminary data.</text>
</comment>
<gene>
    <name evidence="1" type="ORF">MILVUS5_LOCUS20758</name>
</gene>
<organism evidence="1 2">
    <name type="scientific">Trifolium pratense</name>
    <name type="common">Red clover</name>
    <dbReference type="NCBI Taxonomy" id="57577"/>
    <lineage>
        <taxon>Eukaryota</taxon>
        <taxon>Viridiplantae</taxon>
        <taxon>Streptophyta</taxon>
        <taxon>Embryophyta</taxon>
        <taxon>Tracheophyta</taxon>
        <taxon>Spermatophyta</taxon>
        <taxon>Magnoliopsida</taxon>
        <taxon>eudicotyledons</taxon>
        <taxon>Gunneridae</taxon>
        <taxon>Pentapetalae</taxon>
        <taxon>rosids</taxon>
        <taxon>fabids</taxon>
        <taxon>Fabales</taxon>
        <taxon>Fabaceae</taxon>
        <taxon>Papilionoideae</taxon>
        <taxon>50 kb inversion clade</taxon>
        <taxon>NPAAA clade</taxon>
        <taxon>Hologalegina</taxon>
        <taxon>IRL clade</taxon>
        <taxon>Trifolieae</taxon>
        <taxon>Trifolium</taxon>
    </lineage>
</organism>
<dbReference type="EMBL" id="CASHSV030000206">
    <property type="protein sequence ID" value="CAJ2653401.1"/>
    <property type="molecule type" value="Genomic_DNA"/>
</dbReference>